<dbReference type="RefSeq" id="WP_103039434.1">
    <property type="nucleotide sequence ID" value="NZ_POWG01000005.1"/>
</dbReference>
<evidence type="ECO:0000256" key="4">
    <source>
        <dbReference type="ARBA" id="ARBA00022777"/>
    </source>
</evidence>
<evidence type="ECO:0000259" key="8">
    <source>
        <dbReference type="Pfam" id="PF17042"/>
    </source>
</evidence>
<evidence type="ECO:0000256" key="3">
    <source>
        <dbReference type="ARBA" id="ARBA00022741"/>
    </source>
</evidence>
<dbReference type="InterPro" id="IPR037051">
    <property type="entry name" value="4-carb_acid_sugar_kinase_N_sf"/>
</dbReference>
<dbReference type="InterPro" id="IPR042213">
    <property type="entry name" value="NBD_C_sf"/>
</dbReference>
<evidence type="ECO:0000259" key="7">
    <source>
        <dbReference type="Pfam" id="PF07005"/>
    </source>
</evidence>
<dbReference type="Pfam" id="PF17042">
    <property type="entry name" value="NBD_C"/>
    <property type="match status" value="1"/>
</dbReference>
<feature type="domain" description="Four-carbon acid sugar kinase nucleotide binding" evidence="8">
    <location>
        <begin position="283"/>
        <end position="436"/>
    </location>
</feature>
<dbReference type="EMBL" id="POWG01000005">
    <property type="protein sequence ID" value="PNQ99567.1"/>
    <property type="molecule type" value="Genomic_DNA"/>
</dbReference>
<accession>A0A2K1G439</accession>
<dbReference type="Pfam" id="PF07005">
    <property type="entry name" value="SBD_N"/>
    <property type="match status" value="1"/>
</dbReference>
<dbReference type="GO" id="GO:0016301">
    <property type="term" value="F:kinase activity"/>
    <property type="evidence" value="ECO:0007669"/>
    <property type="project" value="UniProtKB-KW"/>
</dbReference>
<evidence type="ECO:0000313" key="10">
    <source>
        <dbReference type="Proteomes" id="UP000236268"/>
    </source>
</evidence>
<evidence type="ECO:0000256" key="1">
    <source>
        <dbReference type="ARBA" id="ARBA00005715"/>
    </source>
</evidence>
<comment type="similarity">
    <text evidence="1">Belongs to the four-carbon acid sugar kinase family.</text>
</comment>
<dbReference type="AlphaFoldDB" id="A0A2K1G439"/>
<dbReference type="InterPro" id="IPR010737">
    <property type="entry name" value="4-carb_acid_sugar_kinase_N"/>
</dbReference>
<dbReference type="Proteomes" id="UP000236268">
    <property type="component" value="Unassembled WGS sequence"/>
</dbReference>
<evidence type="ECO:0000256" key="5">
    <source>
        <dbReference type="ARBA" id="ARBA00022840"/>
    </source>
</evidence>
<gene>
    <name evidence="9" type="ORF">C1S70_06280</name>
</gene>
<evidence type="ECO:0000313" key="9">
    <source>
        <dbReference type="EMBL" id="PNQ99567.1"/>
    </source>
</evidence>
<keyword evidence="2" id="KW-0808">Transferase</keyword>
<dbReference type="Gene3D" id="3.40.980.20">
    <property type="entry name" value="Four-carbon acid sugar kinase, nucleotide binding domain"/>
    <property type="match status" value="1"/>
</dbReference>
<geneLocation type="plasmid" evidence="9">
    <name>p3unnamed</name>
</geneLocation>
<evidence type="ECO:0000256" key="6">
    <source>
        <dbReference type="ARBA" id="ARBA00023277"/>
    </source>
</evidence>
<proteinExistence type="inferred from homology"/>
<keyword evidence="6" id="KW-0119">Carbohydrate metabolism</keyword>
<organism evidence="9 10">
    <name type="scientific">Azospirillum argentinense</name>
    <dbReference type="NCBI Taxonomy" id="2970906"/>
    <lineage>
        <taxon>Bacteria</taxon>
        <taxon>Pseudomonadati</taxon>
        <taxon>Pseudomonadota</taxon>
        <taxon>Alphaproteobacteria</taxon>
        <taxon>Rhodospirillales</taxon>
        <taxon>Azospirillaceae</taxon>
        <taxon>Azospirillum</taxon>
    </lineage>
</organism>
<comment type="caution">
    <text evidence="9">The sequence shown here is derived from an EMBL/GenBank/DDBJ whole genome shotgun (WGS) entry which is preliminary data.</text>
</comment>
<keyword evidence="5" id="KW-0067">ATP-binding</keyword>
<keyword evidence="4" id="KW-0418">Kinase</keyword>
<name>A0A2K1G439_9PROT</name>
<keyword evidence="9" id="KW-0614">Plasmid</keyword>
<dbReference type="Gene3D" id="3.40.50.10840">
    <property type="entry name" value="Putative sugar-binding, N-terminal domain"/>
    <property type="match status" value="1"/>
</dbReference>
<dbReference type="GO" id="GO:0005524">
    <property type="term" value="F:ATP binding"/>
    <property type="evidence" value="ECO:0007669"/>
    <property type="project" value="UniProtKB-KW"/>
</dbReference>
<evidence type="ECO:0000256" key="2">
    <source>
        <dbReference type="ARBA" id="ARBA00022679"/>
    </source>
</evidence>
<dbReference type="SUPFAM" id="SSF142764">
    <property type="entry name" value="YgbK-like"/>
    <property type="match status" value="1"/>
</dbReference>
<dbReference type="InterPro" id="IPR031475">
    <property type="entry name" value="NBD_C"/>
</dbReference>
<sequence length="443" mass="46247">MTVAHPPPRLGPRFGPRFGWYGDDFTGATDTLATLAKAGQRAVLLLEIPDAERLAGLGPLDALGIAGASRTMDPEALRAELEPVGRFFAGLGVPVMHYKCCSTFDSAPQIGSIGAAVAALRPFFPNRFLPVVGGQPNIGRYCLFSTLFAAAGTGGTVHRIDRHPTMKAHPVTPMTEADLRLHLSAQGLEGMGALHYPDYGLDAGTLDEKLDRMVAGGAPAVLLDIAQPADLAPVGRLIWERARRSPLLAVGPSGVVQALATQWQRDEAVGDAPLAPAEGPVFVLAGSLSPVTRKQIAAASSFHRMPADAGALCHDDAYRERLRSEIASLLGQGRNVLVWTAPAEGETPDTAQSAAIADATADFVASVARAVPLRRMGIAGGDTSSKAVKALGLWGLSYRTALSPGVTVSLTHSAHPPTDGVELMLKGGQMGSEDLFERLVGGG</sequence>
<evidence type="ECO:0008006" key="11">
    <source>
        <dbReference type="Google" id="ProtNLM"/>
    </source>
</evidence>
<keyword evidence="3" id="KW-0547">Nucleotide-binding</keyword>
<reference evidence="9 10" key="1">
    <citation type="submission" date="2018-01" db="EMBL/GenBank/DDBJ databases">
        <title>Whole genome sequence of Azospirillum brasilense REC3 isolated from strawberry roots.</title>
        <authorList>
            <person name="Fontana C.A."/>
            <person name="Salazar S.M."/>
            <person name="Bassi D."/>
            <person name="Puglisi E."/>
            <person name="Lovaisa N.C."/>
            <person name="Toffoli L.M."/>
            <person name="Pedraza R."/>
            <person name="Cocconcelli P.S."/>
        </authorList>
    </citation>
    <scope>NUCLEOTIDE SEQUENCE [LARGE SCALE GENOMIC DNA]</scope>
    <source>
        <strain evidence="9 10">REC3</strain>
        <plasmid evidence="9">p3unnamed</plasmid>
    </source>
</reference>
<feature type="domain" description="Four-carbon acid sugar kinase N-terminal" evidence="7">
    <location>
        <begin position="19"/>
        <end position="259"/>
    </location>
</feature>
<protein>
    <recommendedName>
        <fullName evidence="11">Four-carbon acid sugar kinase family protein</fullName>
    </recommendedName>
</protein>